<reference evidence="1 2" key="1">
    <citation type="submission" date="2024-06" db="EMBL/GenBank/DDBJ databases">
        <title>Genomic Encyclopedia of Type Strains, Phase IV (KMG-IV): sequencing the most valuable type-strain genomes for metagenomic binning, comparative biology and taxonomic classification.</title>
        <authorList>
            <person name="Goeker M."/>
        </authorList>
    </citation>
    <scope>NUCLEOTIDE SEQUENCE [LARGE SCALE GENOMIC DNA]</scope>
    <source>
        <strain evidence="1 2">DSM 29288</strain>
    </source>
</reference>
<accession>A0ABV2MEV3</accession>
<keyword evidence="2" id="KW-1185">Reference proteome</keyword>
<organism evidence="1 2">
    <name type="scientific">Rhizobium binae</name>
    <dbReference type="NCBI Taxonomy" id="1138190"/>
    <lineage>
        <taxon>Bacteria</taxon>
        <taxon>Pseudomonadati</taxon>
        <taxon>Pseudomonadota</taxon>
        <taxon>Alphaproteobacteria</taxon>
        <taxon>Hyphomicrobiales</taxon>
        <taxon>Rhizobiaceae</taxon>
        <taxon>Rhizobium/Agrobacterium group</taxon>
        <taxon>Rhizobium</taxon>
    </lineage>
</organism>
<protein>
    <submittedName>
        <fullName evidence="1">Uncharacterized protein</fullName>
    </submittedName>
</protein>
<gene>
    <name evidence="1" type="ORF">ABID08_001256</name>
</gene>
<dbReference type="Proteomes" id="UP001549077">
    <property type="component" value="Unassembled WGS sequence"/>
</dbReference>
<name>A0ABV2MEV3_9HYPH</name>
<evidence type="ECO:0000313" key="2">
    <source>
        <dbReference type="Proteomes" id="UP001549077"/>
    </source>
</evidence>
<dbReference type="EMBL" id="JBEPMY010000002">
    <property type="protein sequence ID" value="MET3753913.1"/>
    <property type="molecule type" value="Genomic_DNA"/>
</dbReference>
<evidence type="ECO:0000313" key="1">
    <source>
        <dbReference type="EMBL" id="MET3753913.1"/>
    </source>
</evidence>
<sequence length="42" mass="4614">MQFKVHAGTLHGYRGFAAERHGTGRHSDGNWYPLATFGVDPA</sequence>
<comment type="caution">
    <text evidence="1">The sequence shown here is derived from an EMBL/GenBank/DDBJ whole genome shotgun (WGS) entry which is preliminary data.</text>
</comment>
<proteinExistence type="predicted"/>